<evidence type="ECO:0000256" key="1">
    <source>
        <dbReference type="SAM" id="SignalP"/>
    </source>
</evidence>
<gene>
    <name evidence="2" type="ORF">BSZ37_17895</name>
</gene>
<dbReference type="PROSITE" id="PS51257">
    <property type="entry name" value="PROKAR_LIPOPROTEIN"/>
    <property type="match status" value="1"/>
</dbReference>
<dbReference type="Proteomes" id="UP000216339">
    <property type="component" value="Unassembled WGS sequence"/>
</dbReference>
<protein>
    <recommendedName>
        <fullName evidence="4">TonB C-terminal domain-containing protein</fullName>
    </recommendedName>
</protein>
<keyword evidence="3" id="KW-1185">Reference proteome</keyword>
<organism evidence="2 3">
    <name type="scientific">Rubrivirga marina</name>
    <dbReference type="NCBI Taxonomy" id="1196024"/>
    <lineage>
        <taxon>Bacteria</taxon>
        <taxon>Pseudomonadati</taxon>
        <taxon>Rhodothermota</taxon>
        <taxon>Rhodothermia</taxon>
        <taxon>Rhodothermales</taxon>
        <taxon>Rubricoccaceae</taxon>
        <taxon>Rubrivirga</taxon>
    </lineage>
</organism>
<dbReference type="EMBL" id="MQWD01000001">
    <property type="protein sequence ID" value="PAP78170.1"/>
    <property type="molecule type" value="Genomic_DNA"/>
</dbReference>
<proteinExistence type="predicted"/>
<sequence length="152" mass="15796">MRLVLFLSFAVVAGCQSLAATGTPLVACTDPSLALGPARLGAEVDVPPEPVGGLRAVQERVRIPNEGGPLRPADPSERYAVVRALVDTTGAVRCSDAVEAATTAKGDAARRAVHASAFTPGRHRGEPTPVLVDLTLDVRGEGVRRVVRGDQL</sequence>
<comment type="caution">
    <text evidence="2">The sequence shown here is derived from an EMBL/GenBank/DDBJ whole genome shotgun (WGS) entry which is preliminary data.</text>
</comment>
<dbReference type="RefSeq" id="WP_095511851.1">
    <property type="nucleotide sequence ID" value="NZ_MQWD01000001.1"/>
</dbReference>
<feature type="signal peptide" evidence="1">
    <location>
        <begin position="1"/>
        <end position="19"/>
    </location>
</feature>
<feature type="chain" id="PRO_5012695934" description="TonB C-terminal domain-containing protein" evidence="1">
    <location>
        <begin position="20"/>
        <end position="152"/>
    </location>
</feature>
<keyword evidence="1" id="KW-0732">Signal</keyword>
<dbReference type="AlphaFoldDB" id="A0A271J490"/>
<evidence type="ECO:0000313" key="2">
    <source>
        <dbReference type="EMBL" id="PAP78170.1"/>
    </source>
</evidence>
<reference evidence="2 3" key="1">
    <citation type="submission" date="2016-11" db="EMBL/GenBank/DDBJ databases">
        <title>Study of marine rhodopsin-containing bacteria.</title>
        <authorList>
            <person name="Yoshizawa S."/>
            <person name="Kumagai Y."/>
            <person name="Kogure K."/>
        </authorList>
    </citation>
    <scope>NUCLEOTIDE SEQUENCE [LARGE SCALE GENOMIC DNA]</scope>
    <source>
        <strain evidence="2 3">SAORIC-28</strain>
    </source>
</reference>
<name>A0A271J490_9BACT</name>
<evidence type="ECO:0000313" key="3">
    <source>
        <dbReference type="Proteomes" id="UP000216339"/>
    </source>
</evidence>
<accession>A0A271J490</accession>
<dbReference type="OrthoDB" id="9862736at2"/>
<evidence type="ECO:0008006" key="4">
    <source>
        <dbReference type="Google" id="ProtNLM"/>
    </source>
</evidence>